<protein>
    <recommendedName>
        <fullName evidence="5">F-box domain-containing protein</fullName>
    </recommendedName>
</protein>
<dbReference type="InterPro" id="IPR019775">
    <property type="entry name" value="WD40_repeat_CS"/>
</dbReference>
<keyword evidence="1 3" id="KW-0853">WD repeat</keyword>
<sequence length="461" mass="52089">MTILTSSLIPPSTAKLLSYFSNNKLHVHQYQNQKGEQVIVNTPTYVTIVMRKDGTPTIKSTSNYSSSSSSSGSSGKRYSPPKQRKLILSNLIPRLSSHHQQNNCKKVNTAKKAESTSGDVRRFQELPHELIIHILFYLDYKSILTLSRASKQFYTLSHKNHNLLWQSIFQYDFNLHQPSMTPYYQLYKNHFELHKRWRHGHVRTKYLTGHDDSIYCLVWLGKYHIISGSRDKSIKVWNLHNTTCPLQLTRVHHEGSVLCLRLSKDNLSLVSGSSDSTCFIWSLPTLLPEKRLVGHTGGVLDICLVKNYIVSSSRDSTIRVWDKHTGHELRRLTGHAGPVNALGSQGTQVVSASGDTTIKLWDIETGQCLRTFNGHTRGLACIKLDGCFIYSGGQDNKLKIWDIQTGQCISSLSGHSDLIRTIDTFEVSYSDITANLNTYVSSAGQDKRIMVLDFGYDLTLI</sequence>
<comment type="caution">
    <text evidence="6">The sequence shown here is derived from an EMBL/GenBank/DDBJ whole genome shotgun (WGS) entry which is preliminary data.</text>
</comment>
<dbReference type="Gene3D" id="2.130.10.10">
    <property type="entry name" value="YVTN repeat-like/Quinoprotein amine dehydrogenase"/>
    <property type="match status" value="2"/>
</dbReference>
<dbReference type="InterPro" id="IPR001810">
    <property type="entry name" value="F-box_dom"/>
</dbReference>
<dbReference type="SUPFAM" id="SSF81383">
    <property type="entry name" value="F-box domain"/>
    <property type="match status" value="1"/>
</dbReference>
<dbReference type="AlphaFoldDB" id="A0A9P6YLI2"/>
<feature type="repeat" description="WD" evidence="3">
    <location>
        <begin position="250"/>
        <end position="283"/>
    </location>
</feature>
<dbReference type="SMART" id="SM00320">
    <property type="entry name" value="WD40"/>
    <property type="match status" value="6"/>
</dbReference>
<dbReference type="SMART" id="SM00256">
    <property type="entry name" value="FBOX"/>
    <property type="match status" value="1"/>
</dbReference>
<dbReference type="PANTHER" id="PTHR19848">
    <property type="entry name" value="WD40 REPEAT PROTEIN"/>
    <property type="match status" value="1"/>
</dbReference>
<feature type="compositionally biased region" description="Low complexity" evidence="4">
    <location>
        <begin position="59"/>
        <end position="78"/>
    </location>
</feature>
<keyword evidence="2" id="KW-0677">Repeat</keyword>
<dbReference type="OrthoDB" id="19711at2759"/>
<dbReference type="Proteomes" id="UP000717996">
    <property type="component" value="Unassembled WGS sequence"/>
</dbReference>
<name>A0A9P6YLI2_RHIOR</name>
<dbReference type="EMBL" id="JAANIT010000133">
    <property type="protein sequence ID" value="KAG1551654.1"/>
    <property type="molecule type" value="Genomic_DNA"/>
</dbReference>
<organism evidence="6 7">
    <name type="scientific">Rhizopus oryzae</name>
    <name type="common">Mucormycosis agent</name>
    <name type="synonym">Rhizopus arrhizus var. delemar</name>
    <dbReference type="NCBI Taxonomy" id="64495"/>
    <lineage>
        <taxon>Eukaryota</taxon>
        <taxon>Fungi</taxon>
        <taxon>Fungi incertae sedis</taxon>
        <taxon>Mucoromycota</taxon>
        <taxon>Mucoromycotina</taxon>
        <taxon>Mucoromycetes</taxon>
        <taxon>Mucorales</taxon>
        <taxon>Mucorineae</taxon>
        <taxon>Rhizopodaceae</taxon>
        <taxon>Rhizopus</taxon>
    </lineage>
</organism>
<accession>A0A9P6YLI2</accession>
<evidence type="ECO:0000256" key="4">
    <source>
        <dbReference type="SAM" id="MobiDB-lite"/>
    </source>
</evidence>
<dbReference type="SUPFAM" id="SSF50978">
    <property type="entry name" value="WD40 repeat-like"/>
    <property type="match status" value="1"/>
</dbReference>
<evidence type="ECO:0000313" key="6">
    <source>
        <dbReference type="EMBL" id="KAG1551654.1"/>
    </source>
</evidence>
<feature type="repeat" description="WD" evidence="3">
    <location>
        <begin position="332"/>
        <end position="371"/>
    </location>
</feature>
<dbReference type="InterPro" id="IPR015943">
    <property type="entry name" value="WD40/YVTN_repeat-like_dom_sf"/>
</dbReference>
<feature type="region of interest" description="Disordered" evidence="4">
    <location>
        <begin position="57"/>
        <end position="81"/>
    </location>
</feature>
<feature type="repeat" description="WD" evidence="3">
    <location>
        <begin position="372"/>
        <end position="411"/>
    </location>
</feature>
<dbReference type="InterPro" id="IPR020472">
    <property type="entry name" value="WD40_PAC1"/>
</dbReference>
<evidence type="ECO:0000256" key="2">
    <source>
        <dbReference type="ARBA" id="ARBA00022737"/>
    </source>
</evidence>
<dbReference type="PROSITE" id="PS50294">
    <property type="entry name" value="WD_REPEATS_REGION"/>
    <property type="match status" value="5"/>
</dbReference>
<dbReference type="Pfam" id="PF12937">
    <property type="entry name" value="F-box-like"/>
    <property type="match status" value="1"/>
</dbReference>
<dbReference type="PRINTS" id="PR00320">
    <property type="entry name" value="GPROTEINBRPT"/>
</dbReference>
<proteinExistence type="predicted"/>
<dbReference type="InterPro" id="IPR036322">
    <property type="entry name" value="WD40_repeat_dom_sf"/>
</dbReference>
<dbReference type="PROSITE" id="PS00678">
    <property type="entry name" value="WD_REPEATS_1"/>
    <property type="match status" value="3"/>
</dbReference>
<dbReference type="PROSITE" id="PS50181">
    <property type="entry name" value="FBOX"/>
    <property type="match status" value="1"/>
</dbReference>
<dbReference type="Pfam" id="PF00400">
    <property type="entry name" value="WD40"/>
    <property type="match status" value="5"/>
</dbReference>
<dbReference type="CDD" id="cd00200">
    <property type="entry name" value="WD40"/>
    <property type="match status" value="1"/>
</dbReference>
<feature type="domain" description="F-box" evidence="5">
    <location>
        <begin position="120"/>
        <end position="168"/>
    </location>
</feature>
<dbReference type="Gene3D" id="1.20.1280.50">
    <property type="match status" value="1"/>
</dbReference>
<dbReference type="InterPro" id="IPR001680">
    <property type="entry name" value="WD40_rpt"/>
</dbReference>
<feature type="repeat" description="WD" evidence="3">
    <location>
        <begin position="292"/>
        <end position="331"/>
    </location>
</feature>
<feature type="repeat" description="WD" evidence="3">
    <location>
        <begin position="207"/>
        <end position="247"/>
    </location>
</feature>
<gene>
    <name evidence="6" type="ORF">G6F51_001709</name>
</gene>
<evidence type="ECO:0000256" key="3">
    <source>
        <dbReference type="PROSITE-ProRule" id="PRU00221"/>
    </source>
</evidence>
<evidence type="ECO:0000313" key="7">
    <source>
        <dbReference type="Proteomes" id="UP000717996"/>
    </source>
</evidence>
<dbReference type="PANTHER" id="PTHR19848:SF8">
    <property type="entry name" value="F-BOX AND WD REPEAT DOMAIN CONTAINING 7"/>
    <property type="match status" value="1"/>
</dbReference>
<dbReference type="InterPro" id="IPR036047">
    <property type="entry name" value="F-box-like_dom_sf"/>
</dbReference>
<dbReference type="CDD" id="cd09917">
    <property type="entry name" value="F-box_SF"/>
    <property type="match status" value="1"/>
</dbReference>
<evidence type="ECO:0000256" key="1">
    <source>
        <dbReference type="ARBA" id="ARBA00022574"/>
    </source>
</evidence>
<dbReference type="PROSITE" id="PS50082">
    <property type="entry name" value="WD_REPEATS_2"/>
    <property type="match status" value="5"/>
</dbReference>
<evidence type="ECO:0000259" key="5">
    <source>
        <dbReference type="PROSITE" id="PS50181"/>
    </source>
</evidence>
<reference evidence="6" key="1">
    <citation type="journal article" date="2020" name="Microb. Genom.">
        <title>Genetic diversity of clinical and environmental Mucorales isolates obtained from an investigation of mucormycosis cases among solid organ transplant recipients.</title>
        <authorList>
            <person name="Nguyen M.H."/>
            <person name="Kaul D."/>
            <person name="Muto C."/>
            <person name="Cheng S.J."/>
            <person name="Richter R.A."/>
            <person name="Bruno V.M."/>
            <person name="Liu G."/>
            <person name="Beyhan S."/>
            <person name="Sundermann A.J."/>
            <person name="Mounaud S."/>
            <person name="Pasculle A.W."/>
            <person name="Nierman W.C."/>
            <person name="Driscoll E."/>
            <person name="Cumbie R."/>
            <person name="Clancy C.J."/>
            <person name="Dupont C.L."/>
        </authorList>
    </citation>
    <scope>NUCLEOTIDE SEQUENCE</scope>
    <source>
        <strain evidence="6">GL16</strain>
    </source>
</reference>